<dbReference type="InterPro" id="IPR005024">
    <property type="entry name" value="Snf7_fam"/>
</dbReference>
<organism evidence="3 4">
    <name type="scientific">Candidatus Lokiarchaeum ossiferum</name>
    <dbReference type="NCBI Taxonomy" id="2951803"/>
    <lineage>
        <taxon>Archaea</taxon>
        <taxon>Promethearchaeati</taxon>
        <taxon>Promethearchaeota</taxon>
        <taxon>Promethearchaeia</taxon>
        <taxon>Promethearchaeales</taxon>
        <taxon>Promethearchaeaceae</taxon>
        <taxon>Candidatus Lokiarchaeum</taxon>
    </lineage>
</organism>
<dbReference type="PANTHER" id="PTHR10476">
    <property type="entry name" value="CHARGED MULTIVESICULAR BODY PROTEIN"/>
    <property type="match status" value="1"/>
</dbReference>
<feature type="coiled-coil region" evidence="1">
    <location>
        <begin position="27"/>
        <end position="54"/>
    </location>
</feature>
<sequence>MGSMKKFAKWLSGDRNKRGVDPVRSTITSLKIFNKRLQRQIRKMEQQQKLARKKAIERRQAGDIPGSKLHMKSSLQFQKWTHNTENFRVRLDGVQFRLEQAKAMGDFSNVAQDIVSALGGLQMQVKAPQISQMLSQLDLGFGNMEAMFSETSEELEMQDDASASGVSEDEVENALAEVDAELSIGTREALPSVPGMAPGEEISDLEKEIQRLKNSRNQ</sequence>
<keyword evidence="4" id="KW-1185">Reference proteome</keyword>
<name>A0ABY6HNU2_9ARCH</name>
<accession>A0ABY6HNU2</accession>
<evidence type="ECO:0000313" key="4">
    <source>
        <dbReference type="Proteomes" id="UP001208689"/>
    </source>
</evidence>
<dbReference type="EMBL" id="CP104013">
    <property type="protein sequence ID" value="UYP45193.1"/>
    <property type="molecule type" value="Genomic_DNA"/>
</dbReference>
<dbReference type="Pfam" id="PF03357">
    <property type="entry name" value="Snf7"/>
    <property type="match status" value="1"/>
</dbReference>
<keyword evidence="1" id="KW-0175">Coiled coil</keyword>
<evidence type="ECO:0000256" key="1">
    <source>
        <dbReference type="SAM" id="Coils"/>
    </source>
</evidence>
<protein>
    <recommendedName>
        <fullName evidence="5">Snf7 family protein</fullName>
    </recommendedName>
</protein>
<reference evidence="3" key="1">
    <citation type="submission" date="2022-09" db="EMBL/GenBank/DDBJ databases">
        <title>Actin cytoskeleton and complex cell architecture in an #Asgard archaeon.</title>
        <authorList>
            <person name="Ponce Toledo R.I."/>
            <person name="Schleper C."/>
            <person name="Rodrigues Oliveira T."/>
            <person name="Wollweber F."/>
            <person name="Xu J."/>
            <person name="Rittmann S."/>
            <person name="Klingl A."/>
            <person name="Pilhofer M."/>
        </authorList>
    </citation>
    <scope>NUCLEOTIDE SEQUENCE</scope>
    <source>
        <strain evidence="3">B-35</strain>
    </source>
</reference>
<evidence type="ECO:0000256" key="2">
    <source>
        <dbReference type="SAM" id="MobiDB-lite"/>
    </source>
</evidence>
<evidence type="ECO:0000313" key="3">
    <source>
        <dbReference type="EMBL" id="UYP45193.1"/>
    </source>
</evidence>
<dbReference type="Gene3D" id="6.10.140.1230">
    <property type="match status" value="1"/>
</dbReference>
<proteinExistence type="predicted"/>
<dbReference type="Proteomes" id="UP001208689">
    <property type="component" value="Chromosome"/>
</dbReference>
<feature type="region of interest" description="Disordered" evidence="2">
    <location>
        <begin position="152"/>
        <end position="178"/>
    </location>
</feature>
<gene>
    <name evidence="3" type="ORF">NEF87_001478</name>
</gene>
<evidence type="ECO:0008006" key="5">
    <source>
        <dbReference type="Google" id="ProtNLM"/>
    </source>
</evidence>